<dbReference type="AlphaFoldDB" id="A0A284RE27"/>
<dbReference type="EMBL" id="FUEG01000007">
    <property type="protein sequence ID" value="SJL07012.1"/>
    <property type="molecule type" value="Genomic_DNA"/>
</dbReference>
<gene>
    <name evidence="2" type="ORF">ARMOST_10355</name>
</gene>
<reference evidence="3" key="1">
    <citation type="journal article" date="2017" name="Nat. Ecol. Evol.">
        <title>Genome expansion and lineage-specific genetic innovations in the forest pathogenic fungi Armillaria.</title>
        <authorList>
            <person name="Sipos G."/>
            <person name="Prasanna A.N."/>
            <person name="Walter M.C."/>
            <person name="O'Connor E."/>
            <person name="Balint B."/>
            <person name="Krizsan K."/>
            <person name="Kiss B."/>
            <person name="Hess J."/>
            <person name="Varga T."/>
            <person name="Slot J."/>
            <person name="Riley R."/>
            <person name="Boka B."/>
            <person name="Rigling D."/>
            <person name="Barry K."/>
            <person name="Lee J."/>
            <person name="Mihaltcheva S."/>
            <person name="LaButti K."/>
            <person name="Lipzen A."/>
            <person name="Waldron R."/>
            <person name="Moloney N.M."/>
            <person name="Sperisen C."/>
            <person name="Kredics L."/>
            <person name="Vagvoelgyi C."/>
            <person name="Patrignani A."/>
            <person name="Fitzpatrick D."/>
            <person name="Nagy I."/>
            <person name="Doyle S."/>
            <person name="Anderson J.B."/>
            <person name="Grigoriev I.V."/>
            <person name="Gueldener U."/>
            <person name="Muensterkoetter M."/>
            <person name="Nagy L.G."/>
        </authorList>
    </citation>
    <scope>NUCLEOTIDE SEQUENCE [LARGE SCALE GENOMIC DNA]</scope>
    <source>
        <strain evidence="3">C18/9</strain>
    </source>
</reference>
<accession>A0A284RE27</accession>
<name>A0A284RE27_ARMOS</name>
<evidence type="ECO:0000313" key="2">
    <source>
        <dbReference type="EMBL" id="SJL07012.1"/>
    </source>
</evidence>
<protein>
    <submittedName>
        <fullName evidence="2">Uncharacterized protein</fullName>
    </submittedName>
</protein>
<evidence type="ECO:0000313" key="3">
    <source>
        <dbReference type="Proteomes" id="UP000219338"/>
    </source>
</evidence>
<proteinExistence type="predicted"/>
<feature type="compositionally biased region" description="Polar residues" evidence="1">
    <location>
        <begin position="94"/>
        <end position="106"/>
    </location>
</feature>
<feature type="region of interest" description="Disordered" evidence="1">
    <location>
        <begin position="84"/>
        <end position="121"/>
    </location>
</feature>
<organism evidence="2 3">
    <name type="scientific">Armillaria ostoyae</name>
    <name type="common">Armillaria root rot fungus</name>
    <dbReference type="NCBI Taxonomy" id="47428"/>
    <lineage>
        <taxon>Eukaryota</taxon>
        <taxon>Fungi</taxon>
        <taxon>Dikarya</taxon>
        <taxon>Basidiomycota</taxon>
        <taxon>Agaricomycotina</taxon>
        <taxon>Agaricomycetes</taxon>
        <taxon>Agaricomycetidae</taxon>
        <taxon>Agaricales</taxon>
        <taxon>Marasmiineae</taxon>
        <taxon>Physalacriaceae</taxon>
        <taxon>Armillaria</taxon>
    </lineage>
</organism>
<dbReference type="Proteomes" id="UP000219338">
    <property type="component" value="Unassembled WGS sequence"/>
</dbReference>
<keyword evidence="3" id="KW-1185">Reference proteome</keyword>
<evidence type="ECO:0000256" key="1">
    <source>
        <dbReference type="SAM" id="MobiDB-lite"/>
    </source>
</evidence>
<sequence>MDSGIYDNILSEFNLTDSQLIDQLEHCILALTLQPPPPDFGNLFNDEFSDTCSASFLKYFTGDISLSQNLTYLTRFWSRRFPPTSDDAPASDVESATETYHHTPTASEPERVPTRPSFQGSQKSDSHAFICYWLFHRSFIFRHFILA</sequence>